<sequence>EKGKDGKSPVVFAQRGFADNTKKVPGTWLRIKNPDTLETTNNIFIPDGAKGDKGDTGAQGPKGNQGERGAAGDNGKTFAPVLTKDK</sequence>
<dbReference type="Proteomes" id="UP001237917">
    <property type="component" value="Unassembled WGS sequence"/>
</dbReference>
<evidence type="ECO:0000313" key="2">
    <source>
        <dbReference type="EMBL" id="MDK7294281.1"/>
    </source>
</evidence>
<proteinExistence type="predicted"/>
<accession>A0AAW6YT50</accession>
<reference evidence="2" key="1">
    <citation type="submission" date="2023-05" db="EMBL/GenBank/DDBJ databases">
        <title>Cataloging the Phylogenetic Diversity of Human Bladder Bacteria.</title>
        <authorList>
            <person name="Du J."/>
        </authorList>
    </citation>
    <scope>NUCLEOTIDE SEQUENCE</scope>
    <source>
        <strain evidence="2">UMB0765</strain>
    </source>
</reference>
<organism evidence="2 3">
    <name type="scientific">Streptococcus pasteurianus</name>
    <dbReference type="NCBI Taxonomy" id="197614"/>
    <lineage>
        <taxon>Bacteria</taxon>
        <taxon>Bacillati</taxon>
        <taxon>Bacillota</taxon>
        <taxon>Bacilli</taxon>
        <taxon>Lactobacillales</taxon>
        <taxon>Streptococcaceae</taxon>
        <taxon>Streptococcus</taxon>
    </lineage>
</organism>
<name>A0AAW6YT50_9STRE</name>
<evidence type="ECO:0000256" key="1">
    <source>
        <dbReference type="SAM" id="MobiDB-lite"/>
    </source>
</evidence>
<protein>
    <recommendedName>
        <fullName evidence="4">Collagen-like protein</fullName>
    </recommendedName>
</protein>
<dbReference type="Gene3D" id="1.20.5.320">
    <property type="entry name" value="6-Phosphogluconate Dehydrogenase, domain 3"/>
    <property type="match status" value="1"/>
</dbReference>
<feature type="non-terminal residue" evidence="2">
    <location>
        <position position="86"/>
    </location>
</feature>
<evidence type="ECO:0000313" key="3">
    <source>
        <dbReference type="Proteomes" id="UP001237917"/>
    </source>
</evidence>
<gene>
    <name evidence="2" type="ORF">QP487_12755</name>
</gene>
<feature type="non-terminal residue" evidence="2">
    <location>
        <position position="1"/>
    </location>
</feature>
<feature type="region of interest" description="Disordered" evidence="1">
    <location>
        <begin position="39"/>
        <end position="86"/>
    </location>
</feature>
<dbReference type="AlphaFoldDB" id="A0AAW6YT50"/>
<evidence type="ECO:0008006" key="4">
    <source>
        <dbReference type="Google" id="ProtNLM"/>
    </source>
</evidence>
<dbReference type="EMBL" id="JASOPU010000364">
    <property type="protein sequence ID" value="MDK7294281.1"/>
    <property type="molecule type" value="Genomic_DNA"/>
</dbReference>
<comment type="caution">
    <text evidence="2">The sequence shown here is derived from an EMBL/GenBank/DDBJ whole genome shotgun (WGS) entry which is preliminary data.</text>
</comment>